<sequence>MTHCVFMHKAGSIYDDIPAERYQFPAQYLGRAEPCVADWIVYLEPSKVRNSRGYFAVAKVERIIPDDNAPGMFVALIEPGTYLDFIRAVPFSGPEGPIERGVLNEAGAISGRAQAAVRPLSSADFARIVRAGLPENDIVLPRVDDAEALDRVHDLQAPFHVERPIIERLIAKPERKAFFRRAVLQAYDETCAVTGWKLINGGGRAEAEAAHIKPVEHGGPDSIQNGIALSGTAHWMFDRGLIGFDDDLGILVSRQVNDRSSVEAMINKTGRALAPGRPSLRPHPAFLAWHREHCFKH</sequence>
<keyword evidence="2" id="KW-0378">Hydrolase</keyword>
<comment type="caution">
    <text evidence="2">The sequence shown here is derived from an EMBL/GenBank/DDBJ whole genome shotgun (WGS) entry which is preliminary data.</text>
</comment>
<dbReference type="AlphaFoldDB" id="A0A5C6TQK3"/>
<dbReference type="Proteomes" id="UP000321249">
    <property type="component" value="Unassembled WGS sequence"/>
</dbReference>
<dbReference type="OrthoDB" id="7181882at2"/>
<keyword evidence="3" id="KW-1185">Reference proteome</keyword>
<organism evidence="2 3">
    <name type="scientific">Allosphingosinicella ginsenosidimutans</name>
    <dbReference type="NCBI Taxonomy" id="1176539"/>
    <lineage>
        <taxon>Bacteria</taxon>
        <taxon>Pseudomonadati</taxon>
        <taxon>Pseudomonadota</taxon>
        <taxon>Alphaproteobacteria</taxon>
        <taxon>Sphingomonadales</taxon>
        <taxon>Sphingomonadaceae</taxon>
        <taxon>Allosphingosinicella</taxon>
    </lineage>
</organism>
<evidence type="ECO:0000313" key="3">
    <source>
        <dbReference type="Proteomes" id="UP000321249"/>
    </source>
</evidence>
<keyword evidence="2" id="KW-0255">Endonuclease</keyword>
<accession>A0A5C6TQK3</accession>
<dbReference type="Pfam" id="PF13391">
    <property type="entry name" value="HNH_2"/>
    <property type="match status" value="1"/>
</dbReference>
<dbReference type="CDD" id="cd00085">
    <property type="entry name" value="HNHc"/>
    <property type="match status" value="1"/>
</dbReference>
<evidence type="ECO:0000259" key="1">
    <source>
        <dbReference type="Pfam" id="PF13391"/>
    </source>
</evidence>
<feature type="domain" description="HNH nuclease" evidence="1">
    <location>
        <begin position="191"/>
        <end position="245"/>
    </location>
</feature>
<evidence type="ECO:0000313" key="2">
    <source>
        <dbReference type="EMBL" id="TXC62727.1"/>
    </source>
</evidence>
<reference evidence="2 3" key="1">
    <citation type="journal article" date="2015" name="J. Microbiol.">
        <title>Sphingosinicella ginsenosidimutans sp. nov., with ginsenoside converting activity.</title>
        <authorList>
            <person name="Kim J.K."/>
            <person name="Kang M.S."/>
            <person name="Park S.C."/>
            <person name="Kim K.M."/>
            <person name="Choi K."/>
            <person name="Yoon M.H."/>
            <person name="Im W.T."/>
        </authorList>
    </citation>
    <scope>NUCLEOTIDE SEQUENCE [LARGE SCALE GENOMIC DNA]</scope>
    <source>
        <strain evidence="2 3">BS-11</strain>
    </source>
</reference>
<keyword evidence="2" id="KW-0540">Nuclease</keyword>
<name>A0A5C6TQK3_9SPHN</name>
<gene>
    <name evidence="2" type="ORF">FRZ32_03045</name>
</gene>
<dbReference type="InterPro" id="IPR003615">
    <property type="entry name" value="HNH_nuc"/>
</dbReference>
<dbReference type="EMBL" id="VOQQ01000001">
    <property type="protein sequence ID" value="TXC62727.1"/>
    <property type="molecule type" value="Genomic_DNA"/>
</dbReference>
<dbReference type="GO" id="GO:0004519">
    <property type="term" value="F:endonuclease activity"/>
    <property type="evidence" value="ECO:0007669"/>
    <property type="project" value="UniProtKB-KW"/>
</dbReference>
<proteinExistence type="predicted"/>
<protein>
    <submittedName>
        <fullName evidence="2">Restriction endonuclease</fullName>
    </submittedName>
</protein>